<keyword evidence="7 12" id="KW-0798">TonB box</keyword>
<evidence type="ECO:0000256" key="5">
    <source>
        <dbReference type="ARBA" id="ARBA00022692"/>
    </source>
</evidence>
<evidence type="ECO:0000313" key="17">
    <source>
        <dbReference type="Proteomes" id="UP000175691"/>
    </source>
</evidence>
<name>A0A1E7ZBB9_9ALTE</name>
<dbReference type="Pfam" id="PF00593">
    <property type="entry name" value="TonB_dep_Rec_b-barrel"/>
    <property type="match status" value="1"/>
</dbReference>
<keyword evidence="17" id="KW-1185">Reference proteome</keyword>
<evidence type="ECO:0000256" key="8">
    <source>
        <dbReference type="ARBA" id="ARBA00023136"/>
    </source>
</evidence>
<evidence type="ECO:0000313" key="16">
    <source>
        <dbReference type="EMBL" id="OFC70762.1"/>
    </source>
</evidence>
<keyword evidence="8 11" id="KW-0472">Membrane</keyword>
<keyword evidence="4 11" id="KW-1134">Transmembrane beta strand</keyword>
<dbReference type="InterPro" id="IPR000531">
    <property type="entry name" value="Beta-barrel_TonB"/>
</dbReference>
<dbReference type="Proteomes" id="UP000175691">
    <property type="component" value="Unassembled WGS sequence"/>
</dbReference>
<dbReference type="RefSeq" id="WP_070125504.1">
    <property type="nucleotide sequence ID" value="NZ_MDHN01000024.1"/>
</dbReference>
<proteinExistence type="inferred from homology"/>
<dbReference type="InterPro" id="IPR010949">
    <property type="entry name" value="TonB_Hb/transfer/lactofer_rcpt"/>
</dbReference>
<dbReference type="SUPFAM" id="SSF56935">
    <property type="entry name" value="Porins"/>
    <property type="match status" value="1"/>
</dbReference>
<evidence type="ECO:0000256" key="7">
    <source>
        <dbReference type="ARBA" id="ARBA00023077"/>
    </source>
</evidence>
<evidence type="ECO:0000259" key="14">
    <source>
        <dbReference type="Pfam" id="PF00593"/>
    </source>
</evidence>
<keyword evidence="5 11" id="KW-0812">Transmembrane</keyword>
<dbReference type="OrthoDB" id="9764669at2"/>
<dbReference type="GO" id="GO:0009279">
    <property type="term" value="C:cell outer membrane"/>
    <property type="evidence" value="ECO:0007669"/>
    <property type="project" value="UniProtKB-SubCell"/>
</dbReference>
<dbReference type="CDD" id="cd01347">
    <property type="entry name" value="ligand_gated_channel"/>
    <property type="match status" value="1"/>
</dbReference>
<keyword evidence="10 11" id="KW-0998">Cell outer membrane</keyword>
<dbReference type="NCBIfam" id="TIGR01786">
    <property type="entry name" value="TonB-hemlactrns"/>
    <property type="match status" value="1"/>
</dbReference>
<evidence type="ECO:0000256" key="1">
    <source>
        <dbReference type="ARBA" id="ARBA00004571"/>
    </source>
</evidence>
<dbReference type="PANTHER" id="PTHR30069">
    <property type="entry name" value="TONB-DEPENDENT OUTER MEMBRANE RECEPTOR"/>
    <property type="match status" value="1"/>
</dbReference>
<evidence type="ECO:0000256" key="11">
    <source>
        <dbReference type="PROSITE-ProRule" id="PRU01360"/>
    </source>
</evidence>
<evidence type="ECO:0000256" key="13">
    <source>
        <dbReference type="SAM" id="SignalP"/>
    </source>
</evidence>
<keyword evidence="3 11" id="KW-0813">Transport</keyword>
<comment type="subcellular location">
    <subcellularLocation>
        <location evidence="1 11">Cell outer membrane</location>
        <topology evidence="1 11">Multi-pass membrane protein</topology>
    </subcellularLocation>
</comment>
<dbReference type="PROSITE" id="PS52016">
    <property type="entry name" value="TONB_DEPENDENT_REC_3"/>
    <property type="match status" value="1"/>
</dbReference>
<dbReference type="InterPro" id="IPR039426">
    <property type="entry name" value="TonB-dep_rcpt-like"/>
</dbReference>
<evidence type="ECO:0000256" key="3">
    <source>
        <dbReference type="ARBA" id="ARBA00022448"/>
    </source>
</evidence>
<protein>
    <recommendedName>
        <fullName evidence="18">TonB-dependent receptor</fullName>
    </recommendedName>
</protein>
<accession>A0A1E7ZBB9</accession>
<keyword evidence="6 13" id="KW-0732">Signal</keyword>
<evidence type="ECO:0000256" key="9">
    <source>
        <dbReference type="ARBA" id="ARBA00023170"/>
    </source>
</evidence>
<evidence type="ECO:0000256" key="12">
    <source>
        <dbReference type="RuleBase" id="RU003357"/>
    </source>
</evidence>
<dbReference type="GO" id="GO:0044718">
    <property type="term" value="P:siderophore transmembrane transport"/>
    <property type="evidence" value="ECO:0007669"/>
    <property type="project" value="TreeGrafter"/>
</dbReference>
<dbReference type="PANTHER" id="PTHR30069:SF29">
    <property type="entry name" value="HEMOGLOBIN AND HEMOGLOBIN-HAPTOGLOBIN-BINDING PROTEIN 1-RELATED"/>
    <property type="match status" value="1"/>
</dbReference>
<dbReference type="Gene3D" id="2.40.170.20">
    <property type="entry name" value="TonB-dependent receptor, beta-barrel domain"/>
    <property type="match status" value="1"/>
</dbReference>
<organism evidence="16 17">
    <name type="scientific">Alteromonas confluentis</name>
    <dbReference type="NCBI Taxonomy" id="1656094"/>
    <lineage>
        <taxon>Bacteria</taxon>
        <taxon>Pseudomonadati</taxon>
        <taxon>Pseudomonadota</taxon>
        <taxon>Gammaproteobacteria</taxon>
        <taxon>Alteromonadales</taxon>
        <taxon>Alteromonadaceae</taxon>
        <taxon>Alteromonas/Salinimonas group</taxon>
        <taxon>Alteromonas</taxon>
    </lineage>
</organism>
<dbReference type="GO" id="GO:0015344">
    <property type="term" value="F:siderophore uptake transmembrane transporter activity"/>
    <property type="evidence" value="ECO:0007669"/>
    <property type="project" value="TreeGrafter"/>
</dbReference>
<reference evidence="16 17" key="1">
    <citation type="submission" date="2016-08" db="EMBL/GenBank/DDBJ databases">
        <authorList>
            <person name="Seilhamer J.J."/>
        </authorList>
    </citation>
    <scope>NUCLEOTIDE SEQUENCE [LARGE SCALE GENOMIC DNA]</scope>
    <source>
        <strain evidence="16 17">KCTC 42603</strain>
    </source>
</reference>
<feature type="domain" description="TonB-dependent receptor plug" evidence="15">
    <location>
        <begin position="43"/>
        <end position="153"/>
    </location>
</feature>
<dbReference type="InterPro" id="IPR036942">
    <property type="entry name" value="Beta-barrel_TonB_sf"/>
</dbReference>
<comment type="caution">
    <text evidence="16">The sequence shown here is derived from an EMBL/GenBank/DDBJ whole genome shotgun (WGS) entry which is preliminary data.</text>
</comment>
<dbReference type="STRING" id="1656094.BFC18_11525"/>
<evidence type="ECO:0008006" key="18">
    <source>
        <dbReference type="Google" id="ProtNLM"/>
    </source>
</evidence>
<comment type="similarity">
    <text evidence="2">Belongs to the TonB-dependent receptor family. Hemoglobin/haptoglobin binding protein subfamily.</text>
</comment>
<dbReference type="Pfam" id="PF07715">
    <property type="entry name" value="Plug"/>
    <property type="match status" value="1"/>
</dbReference>
<gene>
    <name evidence="16" type="ORF">BFC18_11525</name>
</gene>
<keyword evidence="9" id="KW-0675">Receptor</keyword>
<sequence length="792" mass="87099">MTFQRTALCFAVTAILSGNVFAQEKEQLAVTKVKSEDAIEYNKNETTLDAQAIALDSITNIEDTARYIPGVQINDTGNRFGDDGFNIRGLGGDAVAVLVDGVAQGETLNPSTFAAYGMFGSSRGQVELEHVKTVTISKGPGSVAIGSGALAGAVSYVTNDAADFLPLTGDATGGKVKTGFDSRSNEWLMHGTVANRTGNFESLLQYTRRQSDETEAHSNGEDILGAARGQADPMDNTSDAVMLKLAYNLDENSRFGVVVEKTDRSTDGLPLSREPAEGTTASYFDFSSYDENNRERYGAFYEQENANNPFFDTIKLQANYQELYTSGLTSFLYNSQGSVILRQEDREFEQQSTNFNVDLTKLIEGDISHNIAYGLTYQKTESNNIMYDRRYDGETTSAALLDGYPVLDQAFVPKSDKTLLSFYATDTMALNDAVNLHVGARYDRTEYEPEVSENFSDPTGQSVQDASFNALVGELALSYTVAEGHEILAKVSQGYKAPTLQELYFGTNSGDEITDIVTGDVYQDLDEVANPELDAERSTNYEVSYQANFERGYVNITAFKTNYTNRIQSETFSNAYGTDVTTQSCSPWTGECTTSVVSEDTYTQPRNSGEIAIKGLEFSTFYMLTDNITAQFAYSTISGEYKSEYVPLSEDSFDFYDRGNDLETLAPDAATLSLGYLSTDHNWGVKLHGMYSAKMDNNADQNSFASLNNGSGPFFYPGSLTTFDLTAFYQITDNLRLTAALYNLTDKEYYRWGVVRNLRSGNGGFFSGVSGNGFQRFSEPGRNGSVYLTYVF</sequence>
<evidence type="ECO:0000256" key="10">
    <source>
        <dbReference type="ARBA" id="ARBA00023237"/>
    </source>
</evidence>
<dbReference type="EMBL" id="MDHN01000024">
    <property type="protein sequence ID" value="OFC70762.1"/>
    <property type="molecule type" value="Genomic_DNA"/>
</dbReference>
<feature type="domain" description="TonB-dependent receptor-like beta-barrel" evidence="14">
    <location>
        <begin position="262"/>
        <end position="744"/>
    </location>
</feature>
<dbReference type="InterPro" id="IPR012910">
    <property type="entry name" value="Plug_dom"/>
</dbReference>
<evidence type="ECO:0000259" key="15">
    <source>
        <dbReference type="Pfam" id="PF07715"/>
    </source>
</evidence>
<feature type="chain" id="PRO_5009209698" description="TonB-dependent receptor" evidence="13">
    <location>
        <begin position="23"/>
        <end position="792"/>
    </location>
</feature>
<dbReference type="InterPro" id="IPR037066">
    <property type="entry name" value="Plug_dom_sf"/>
</dbReference>
<evidence type="ECO:0000256" key="6">
    <source>
        <dbReference type="ARBA" id="ARBA00022729"/>
    </source>
</evidence>
<dbReference type="Gene3D" id="2.170.130.10">
    <property type="entry name" value="TonB-dependent receptor, plug domain"/>
    <property type="match status" value="1"/>
</dbReference>
<dbReference type="AlphaFoldDB" id="A0A1E7ZBB9"/>
<evidence type="ECO:0000256" key="4">
    <source>
        <dbReference type="ARBA" id="ARBA00022452"/>
    </source>
</evidence>
<feature type="signal peptide" evidence="13">
    <location>
        <begin position="1"/>
        <end position="22"/>
    </location>
</feature>
<evidence type="ECO:0000256" key="2">
    <source>
        <dbReference type="ARBA" id="ARBA00008143"/>
    </source>
</evidence>